<feature type="region of interest" description="Disordered" evidence="5">
    <location>
        <begin position="1"/>
        <end position="75"/>
    </location>
</feature>
<dbReference type="SMART" id="SM00487">
    <property type="entry name" value="DEXDc"/>
    <property type="match status" value="1"/>
</dbReference>
<evidence type="ECO:0000256" key="4">
    <source>
        <dbReference type="ARBA" id="ARBA00022840"/>
    </source>
</evidence>
<dbReference type="GO" id="GO:0033592">
    <property type="term" value="F:RNA strand annealing activity"/>
    <property type="evidence" value="ECO:0007669"/>
    <property type="project" value="TreeGrafter"/>
</dbReference>
<dbReference type="SUPFAM" id="SSF52540">
    <property type="entry name" value="P-loop containing nucleoside triphosphate hydrolases"/>
    <property type="match status" value="1"/>
</dbReference>
<evidence type="ECO:0000256" key="1">
    <source>
        <dbReference type="ARBA" id="ARBA00022741"/>
    </source>
</evidence>
<name>A0A381SKD5_9ZZZZ</name>
<keyword evidence="1" id="KW-0547">Nucleotide-binding</keyword>
<dbReference type="GO" id="GO:0005524">
    <property type="term" value="F:ATP binding"/>
    <property type="evidence" value="ECO:0007669"/>
    <property type="project" value="UniProtKB-KW"/>
</dbReference>
<dbReference type="PANTHER" id="PTHR47963">
    <property type="entry name" value="DEAD-BOX ATP-DEPENDENT RNA HELICASE 47, MITOCHONDRIAL"/>
    <property type="match status" value="1"/>
</dbReference>
<organism evidence="7">
    <name type="scientific">marine metagenome</name>
    <dbReference type="NCBI Taxonomy" id="408172"/>
    <lineage>
        <taxon>unclassified sequences</taxon>
        <taxon>metagenomes</taxon>
        <taxon>ecological metagenomes</taxon>
    </lineage>
</organism>
<dbReference type="InterPro" id="IPR000629">
    <property type="entry name" value="RNA-helicase_DEAD-box_CS"/>
</dbReference>
<accession>A0A381SKD5</accession>
<dbReference type="GO" id="GO:0005840">
    <property type="term" value="C:ribosome"/>
    <property type="evidence" value="ECO:0007669"/>
    <property type="project" value="TreeGrafter"/>
</dbReference>
<feature type="non-terminal residue" evidence="7">
    <location>
        <position position="272"/>
    </location>
</feature>
<dbReference type="InterPro" id="IPR050547">
    <property type="entry name" value="DEAD_box_RNA_helicases"/>
</dbReference>
<dbReference type="InterPro" id="IPR014001">
    <property type="entry name" value="Helicase_ATP-bd"/>
</dbReference>
<dbReference type="GO" id="GO:0005829">
    <property type="term" value="C:cytosol"/>
    <property type="evidence" value="ECO:0007669"/>
    <property type="project" value="TreeGrafter"/>
</dbReference>
<evidence type="ECO:0000313" key="7">
    <source>
        <dbReference type="EMBL" id="SVA03811.1"/>
    </source>
</evidence>
<keyword evidence="2" id="KW-0378">Hydrolase</keyword>
<dbReference type="InterPro" id="IPR027417">
    <property type="entry name" value="P-loop_NTPase"/>
</dbReference>
<reference evidence="7" key="1">
    <citation type="submission" date="2018-05" db="EMBL/GenBank/DDBJ databases">
        <authorList>
            <person name="Lanie J.A."/>
            <person name="Ng W.-L."/>
            <person name="Kazmierczak K.M."/>
            <person name="Andrzejewski T.M."/>
            <person name="Davidsen T.M."/>
            <person name="Wayne K.J."/>
            <person name="Tettelin H."/>
            <person name="Glass J.I."/>
            <person name="Rusch D."/>
            <person name="Podicherti R."/>
            <person name="Tsui H.-C.T."/>
            <person name="Winkler M.E."/>
        </authorList>
    </citation>
    <scope>NUCLEOTIDE SEQUENCE</scope>
</reference>
<protein>
    <recommendedName>
        <fullName evidence="6">Helicase ATP-binding domain-containing protein</fullName>
    </recommendedName>
</protein>
<dbReference type="Gene3D" id="3.40.50.300">
    <property type="entry name" value="P-loop containing nucleotide triphosphate hydrolases"/>
    <property type="match status" value="1"/>
</dbReference>
<dbReference type="PANTHER" id="PTHR47963:SF5">
    <property type="entry name" value="DEAD-BOX ATP-DEPENDENT RNA HELICASE CSHA"/>
    <property type="match status" value="1"/>
</dbReference>
<dbReference type="CDD" id="cd00268">
    <property type="entry name" value="DEADc"/>
    <property type="match status" value="1"/>
</dbReference>
<dbReference type="InterPro" id="IPR011545">
    <property type="entry name" value="DEAD/DEAH_box_helicase_dom"/>
</dbReference>
<feature type="compositionally biased region" description="Basic residues" evidence="5">
    <location>
        <begin position="54"/>
        <end position="66"/>
    </location>
</feature>
<sequence length="272" mass="29903">MAGNRNTNSSRRRKRRDDIERSGNIRSATTGRSGRSKRNAGSADTDNDNPNRSSTRRANPRAGGRRHAPDIHSKLSIEPQEFAQWGGLELKKPIVDSILNMGYENPSDIQQAAMPWVLEGRDVVAQAVTGSGKTAAFGIPMCNLVDPRSRQVQGLVLVPTRELAQQVQRELSLIGRDRGVGVVAVYGGEPIARQIKLLEQGMAIVVGTPGRVKDHMNRRTLDLGYIDMAVLDEADEMLDIGFADDMEYILNRTPSTRQTALFSATIPNFIRG</sequence>
<dbReference type="PROSITE" id="PS00039">
    <property type="entry name" value="DEAD_ATP_HELICASE"/>
    <property type="match status" value="1"/>
</dbReference>
<dbReference type="Pfam" id="PF00270">
    <property type="entry name" value="DEAD"/>
    <property type="match status" value="1"/>
</dbReference>
<dbReference type="InterPro" id="IPR044742">
    <property type="entry name" value="DEAD/DEAH_RhlB"/>
</dbReference>
<feature type="compositionally biased region" description="Polar residues" evidence="5">
    <location>
        <begin position="42"/>
        <end position="53"/>
    </location>
</feature>
<dbReference type="GO" id="GO:0016787">
    <property type="term" value="F:hydrolase activity"/>
    <property type="evidence" value="ECO:0007669"/>
    <property type="project" value="UniProtKB-KW"/>
</dbReference>
<evidence type="ECO:0000256" key="5">
    <source>
        <dbReference type="SAM" id="MobiDB-lite"/>
    </source>
</evidence>
<keyword evidence="4" id="KW-0067">ATP-binding</keyword>
<keyword evidence="3" id="KW-0347">Helicase</keyword>
<dbReference type="EMBL" id="UINC01003154">
    <property type="protein sequence ID" value="SVA03811.1"/>
    <property type="molecule type" value="Genomic_DNA"/>
</dbReference>
<dbReference type="GO" id="GO:0003724">
    <property type="term" value="F:RNA helicase activity"/>
    <property type="evidence" value="ECO:0007669"/>
    <property type="project" value="TreeGrafter"/>
</dbReference>
<feature type="compositionally biased region" description="Polar residues" evidence="5">
    <location>
        <begin position="24"/>
        <end position="33"/>
    </location>
</feature>
<dbReference type="AlphaFoldDB" id="A0A381SKD5"/>
<evidence type="ECO:0000256" key="3">
    <source>
        <dbReference type="ARBA" id="ARBA00022806"/>
    </source>
</evidence>
<proteinExistence type="predicted"/>
<evidence type="ECO:0000259" key="6">
    <source>
        <dbReference type="PROSITE" id="PS51192"/>
    </source>
</evidence>
<dbReference type="GO" id="GO:0009409">
    <property type="term" value="P:response to cold"/>
    <property type="evidence" value="ECO:0007669"/>
    <property type="project" value="TreeGrafter"/>
</dbReference>
<feature type="domain" description="Helicase ATP-binding" evidence="6">
    <location>
        <begin position="114"/>
        <end position="272"/>
    </location>
</feature>
<dbReference type="PROSITE" id="PS51192">
    <property type="entry name" value="HELICASE_ATP_BIND_1"/>
    <property type="match status" value="1"/>
</dbReference>
<gene>
    <name evidence="7" type="ORF">METZ01_LOCUS56665</name>
</gene>
<evidence type="ECO:0000256" key="2">
    <source>
        <dbReference type="ARBA" id="ARBA00022801"/>
    </source>
</evidence>